<dbReference type="InterPro" id="IPR008422">
    <property type="entry name" value="KN_HD"/>
</dbReference>
<feature type="compositionally biased region" description="Low complexity" evidence="5">
    <location>
        <begin position="90"/>
        <end position="107"/>
    </location>
</feature>
<accession>A0A9P9J2M6</accession>
<name>A0A9P9J2M6_9HYPO</name>
<dbReference type="Gene3D" id="1.10.10.60">
    <property type="entry name" value="Homeodomain-like"/>
    <property type="match status" value="1"/>
</dbReference>
<keyword evidence="8" id="KW-1185">Reference proteome</keyword>
<feature type="DNA-binding region" description="Homeobox" evidence="4">
    <location>
        <begin position="305"/>
        <end position="404"/>
    </location>
</feature>
<feature type="compositionally biased region" description="Basic and acidic residues" evidence="5">
    <location>
        <begin position="185"/>
        <end position="194"/>
    </location>
</feature>
<evidence type="ECO:0000256" key="4">
    <source>
        <dbReference type="PROSITE-ProRule" id="PRU00108"/>
    </source>
</evidence>
<evidence type="ECO:0000313" key="8">
    <source>
        <dbReference type="Proteomes" id="UP000738349"/>
    </source>
</evidence>
<gene>
    <name evidence="7" type="ORF">EDB81DRAFT_515352</name>
</gene>
<comment type="caution">
    <text evidence="7">The sequence shown here is derived from an EMBL/GenBank/DDBJ whole genome shotgun (WGS) entry which is preliminary data.</text>
</comment>
<feature type="compositionally biased region" description="Polar residues" evidence="5">
    <location>
        <begin position="143"/>
        <end position="162"/>
    </location>
</feature>
<dbReference type="GO" id="GO:0003677">
    <property type="term" value="F:DNA binding"/>
    <property type="evidence" value="ECO:0007669"/>
    <property type="project" value="UniProtKB-UniRule"/>
</dbReference>
<dbReference type="InterPro" id="IPR009057">
    <property type="entry name" value="Homeodomain-like_sf"/>
</dbReference>
<feature type="region of interest" description="Disordered" evidence="5">
    <location>
        <begin position="80"/>
        <end position="244"/>
    </location>
</feature>
<feature type="compositionally biased region" description="Polar residues" evidence="5">
    <location>
        <begin position="7"/>
        <end position="34"/>
    </location>
</feature>
<keyword evidence="3 4" id="KW-0539">Nucleus</keyword>
<feature type="region of interest" description="Disordered" evidence="5">
    <location>
        <begin position="1"/>
        <end position="66"/>
    </location>
</feature>
<dbReference type="Pfam" id="PF05920">
    <property type="entry name" value="Homeobox_KN"/>
    <property type="match status" value="1"/>
</dbReference>
<keyword evidence="1 4" id="KW-0238">DNA-binding</keyword>
<protein>
    <submittedName>
        <fullName evidence="7">Homeobox KN domain-containing protein</fullName>
    </submittedName>
</protein>
<dbReference type="GO" id="GO:0005634">
    <property type="term" value="C:nucleus"/>
    <property type="evidence" value="ECO:0007669"/>
    <property type="project" value="UniProtKB-SubCell"/>
</dbReference>
<evidence type="ECO:0000256" key="2">
    <source>
        <dbReference type="ARBA" id="ARBA00023155"/>
    </source>
</evidence>
<evidence type="ECO:0000256" key="3">
    <source>
        <dbReference type="ARBA" id="ARBA00023242"/>
    </source>
</evidence>
<comment type="subcellular location">
    <subcellularLocation>
        <location evidence="4">Nucleus</location>
    </subcellularLocation>
</comment>
<dbReference type="AlphaFoldDB" id="A0A9P9J2M6"/>
<dbReference type="OrthoDB" id="10056939at2759"/>
<evidence type="ECO:0000259" key="6">
    <source>
        <dbReference type="PROSITE" id="PS50071"/>
    </source>
</evidence>
<dbReference type="SUPFAM" id="SSF46689">
    <property type="entry name" value="Homeodomain-like"/>
    <property type="match status" value="1"/>
</dbReference>
<dbReference type="CDD" id="cd00086">
    <property type="entry name" value="homeodomain"/>
    <property type="match status" value="1"/>
</dbReference>
<dbReference type="InterPro" id="IPR050224">
    <property type="entry name" value="TALE_homeobox"/>
</dbReference>
<dbReference type="InterPro" id="IPR001356">
    <property type="entry name" value="HD"/>
</dbReference>
<sequence length="474" mass="53216">MEDSPSLRRQSNQNSQETNPRPPSNMSMLATASPSPHPAFGMPRPWEVTRGPDYPLRPRTENDRVALPSIRQAFPELQLQPQNQEVAAKPALAVTPSPAPPLSATSPKYVHSPNENKRRRLSIEADQEYERARQIPRHYYSPERSSSRQLSPTLPMQPTQENWGAPSRPSPYLTNGAQPPPAALELKDRVDPRHSLPSLPPPRTMEREPAPVSRLPAPVESYRSSQPPMPQHSGAPIAEPAPPSYREPGYGYSYHHPTRYQSLSAGSVHAFDRTPFTSTGYNTPYQDYSRYGDMGPAGMGGDNKQRKRRGNLPKETTDKLRAWFVAHLQHPYPTEDEKQELMRQTGLQMSEYIFSVHNHVHHLPHAYHVQIHNKYKSPAQKTDEFPDQISNWFINARRRQLPTMINNARAESDAMTGARGGDIKVLATTERGDFDHGKREPAAGPLSDGEGATYDEDLEALQQHRGANMSRGSV</sequence>
<dbReference type="PROSITE" id="PS50071">
    <property type="entry name" value="HOMEOBOX_2"/>
    <property type="match status" value="1"/>
</dbReference>
<evidence type="ECO:0000256" key="1">
    <source>
        <dbReference type="ARBA" id="ARBA00023125"/>
    </source>
</evidence>
<dbReference type="PANTHER" id="PTHR11850">
    <property type="entry name" value="HOMEOBOX PROTEIN TRANSCRIPTION FACTORS"/>
    <property type="match status" value="1"/>
</dbReference>
<dbReference type="GO" id="GO:0006355">
    <property type="term" value="P:regulation of DNA-templated transcription"/>
    <property type="evidence" value="ECO:0007669"/>
    <property type="project" value="InterPro"/>
</dbReference>
<feature type="compositionally biased region" description="Basic and acidic residues" evidence="5">
    <location>
        <begin position="430"/>
        <end position="441"/>
    </location>
</feature>
<organism evidence="7 8">
    <name type="scientific">Dactylonectria macrodidyma</name>
    <dbReference type="NCBI Taxonomy" id="307937"/>
    <lineage>
        <taxon>Eukaryota</taxon>
        <taxon>Fungi</taxon>
        <taxon>Dikarya</taxon>
        <taxon>Ascomycota</taxon>
        <taxon>Pezizomycotina</taxon>
        <taxon>Sordariomycetes</taxon>
        <taxon>Hypocreomycetidae</taxon>
        <taxon>Hypocreales</taxon>
        <taxon>Nectriaceae</taxon>
        <taxon>Dactylonectria</taxon>
    </lineage>
</organism>
<evidence type="ECO:0000256" key="5">
    <source>
        <dbReference type="SAM" id="MobiDB-lite"/>
    </source>
</evidence>
<proteinExistence type="predicted"/>
<reference evidence="7" key="1">
    <citation type="journal article" date="2021" name="Nat. Commun.">
        <title>Genetic determinants of endophytism in the Arabidopsis root mycobiome.</title>
        <authorList>
            <person name="Mesny F."/>
            <person name="Miyauchi S."/>
            <person name="Thiergart T."/>
            <person name="Pickel B."/>
            <person name="Atanasova L."/>
            <person name="Karlsson M."/>
            <person name="Huettel B."/>
            <person name="Barry K.W."/>
            <person name="Haridas S."/>
            <person name="Chen C."/>
            <person name="Bauer D."/>
            <person name="Andreopoulos W."/>
            <person name="Pangilinan J."/>
            <person name="LaButti K."/>
            <person name="Riley R."/>
            <person name="Lipzen A."/>
            <person name="Clum A."/>
            <person name="Drula E."/>
            <person name="Henrissat B."/>
            <person name="Kohler A."/>
            <person name="Grigoriev I.V."/>
            <person name="Martin F.M."/>
            <person name="Hacquard S."/>
        </authorList>
    </citation>
    <scope>NUCLEOTIDE SEQUENCE</scope>
    <source>
        <strain evidence="7">MPI-CAGE-AT-0147</strain>
    </source>
</reference>
<feature type="domain" description="Homeobox" evidence="6">
    <location>
        <begin position="303"/>
        <end position="403"/>
    </location>
</feature>
<keyword evidence="2 4" id="KW-0371">Homeobox</keyword>
<evidence type="ECO:0000313" key="7">
    <source>
        <dbReference type="EMBL" id="KAH7144015.1"/>
    </source>
</evidence>
<dbReference type="Proteomes" id="UP000738349">
    <property type="component" value="Unassembled WGS sequence"/>
</dbReference>
<dbReference type="SMART" id="SM00389">
    <property type="entry name" value="HOX"/>
    <property type="match status" value="1"/>
</dbReference>
<dbReference type="EMBL" id="JAGMUV010000009">
    <property type="protein sequence ID" value="KAH7144015.1"/>
    <property type="molecule type" value="Genomic_DNA"/>
</dbReference>
<feature type="region of interest" description="Disordered" evidence="5">
    <location>
        <begin position="429"/>
        <end position="474"/>
    </location>
</feature>